<sequence length="155" mass="17592">MEHNRRSSPRASGDRLRGRWLSQSYVGHGSRSREDTDPEVASAGEPREAVGDVVAGEDFHHVRPHRAGALRLGYDHRRPRLVLRPRWPPARPLRHLYARPVTALRRWSSLLLPPLPDVFPASLLRALAAVHLVRERLALHDVKAIEVHRASKMGF</sequence>
<evidence type="ECO:0000313" key="3">
    <source>
        <dbReference type="Proteomes" id="UP000636800"/>
    </source>
</evidence>
<name>A0A835UQ18_VANPL</name>
<organism evidence="2 3">
    <name type="scientific">Vanilla planifolia</name>
    <name type="common">Vanilla</name>
    <dbReference type="NCBI Taxonomy" id="51239"/>
    <lineage>
        <taxon>Eukaryota</taxon>
        <taxon>Viridiplantae</taxon>
        <taxon>Streptophyta</taxon>
        <taxon>Embryophyta</taxon>
        <taxon>Tracheophyta</taxon>
        <taxon>Spermatophyta</taxon>
        <taxon>Magnoliopsida</taxon>
        <taxon>Liliopsida</taxon>
        <taxon>Asparagales</taxon>
        <taxon>Orchidaceae</taxon>
        <taxon>Vanilloideae</taxon>
        <taxon>Vanilleae</taxon>
        <taxon>Vanilla</taxon>
    </lineage>
</organism>
<keyword evidence="3" id="KW-1185">Reference proteome</keyword>
<feature type="region of interest" description="Disordered" evidence="1">
    <location>
        <begin position="1"/>
        <end position="48"/>
    </location>
</feature>
<reference evidence="2 3" key="1">
    <citation type="journal article" date="2020" name="Nat. Food">
        <title>A phased Vanilla planifolia genome enables genetic improvement of flavour and production.</title>
        <authorList>
            <person name="Hasing T."/>
            <person name="Tang H."/>
            <person name="Brym M."/>
            <person name="Khazi F."/>
            <person name="Huang T."/>
            <person name="Chambers A.H."/>
        </authorList>
    </citation>
    <scope>NUCLEOTIDE SEQUENCE [LARGE SCALE GENOMIC DNA]</scope>
    <source>
        <tissue evidence="2">Leaf</tissue>
    </source>
</reference>
<evidence type="ECO:0000313" key="2">
    <source>
        <dbReference type="EMBL" id="KAG0469673.1"/>
    </source>
</evidence>
<dbReference type="EMBL" id="JADCNL010000008">
    <property type="protein sequence ID" value="KAG0469673.1"/>
    <property type="molecule type" value="Genomic_DNA"/>
</dbReference>
<dbReference type="AlphaFoldDB" id="A0A835UQ18"/>
<comment type="caution">
    <text evidence="2">The sequence shown here is derived from an EMBL/GenBank/DDBJ whole genome shotgun (WGS) entry which is preliminary data.</text>
</comment>
<protein>
    <submittedName>
        <fullName evidence="2">Uncharacterized protein</fullName>
    </submittedName>
</protein>
<dbReference type="Proteomes" id="UP000636800">
    <property type="component" value="Unassembled WGS sequence"/>
</dbReference>
<accession>A0A835UQ18</accession>
<gene>
    <name evidence="2" type="ORF">HPP92_016373</name>
</gene>
<evidence type="ECO:0000256" key="1">
    <source>
        <dbReference type="SAM" id="MobiDB-lite"/>
    </source>
</evidence>
<proteinExistence type="predicted"/>